<comment type="cofactor">
    <cofactor evidence="7">
        <name>Zn(2+)</name>
        <dbReference type="ChEBI" id="CHEBI:29105"/>
    </cofactor>
    <text evidence="7">Binds 1 zinc ion.</text>
</comment>
<keyword evidence="2 7" id="KW-0540">Nuclease</keyword>
<keyword evidence="7" id="KW-0963">Cytoplasm</keyword>
<proteinExistence type="inferred from homology"/>
<dbReference type="HAMAP" id="MF_00009">
    <property type="entry name" value="Endoribonucl_YbeY"/>
    <property type="match status" value="1"/>
</dbReference>
<evidence type="ECO:0000256" key="5">
    <source>
        <dbReference type="ARBA" id="ARBA00022801"/>
    </source>
</evidence>
<comment type="similarity">
    <text evidence="1 7">Belongs to the endoribonuclease YbeY family.</text>
</comment>
<evidence type="ECO:0000256" key="6">
    <source>
        <dbReference type="ARBA" id="ARBA00022833"/>
    </source>
</evidence>
<keyword evidence="4 7" id="KW-0255">Endonuclease</keyword>
<feature type="binding site" evidence="7">
    <location>
        <position position="127"/>
    </location>
    <ligand>
        <name>Zn(2+)</name>
        <dbReference type="ChEBI" id="CHEBI:29105"/>
        <note>catalytic</note>
    </ligand>
</feature>
<feature type="binding site" evidence="7">
    <location>
        <position position="123"/>
    </location>
    <ligand>
        <name>Zn(2+)</name>
        <dbReference type="ChEBI" id="CHEBI:29105"/>
        <note>catalytic</note>
    </ligand>
</feature>
<reference evidence="9" key="1">
    <citation type="submission" date="2019-03" db="EMBL/GenBank/DDBJ databases">
        <title>Lake Tanganyika Metagenome-Assembled Genomes (MAGs).</title>
        <authorList>
            <person name="Tran P."/>
        </authorList>
    </citation>
    <scope>NUCLEOTIDE SEQUENCE</scope>
    <source>
        <strain evidence="9">M_DeepCast_400m_m2_100</strain>
    </source>
</reference>
<keyword evidence="5 7" id="KW-0378">Hydrolase</keyword>
<comment type="subcellular location">
    <subcellularLocation>
        <location evidence="7">Cytoplasm</location>
    </subcellularLocation>
</comment>
<evidence type="ECO:0000256" key="1">
    <source>
        <dbReference type="ARBA" id="ARBA00010875"/>
    </source>
</evidence>
<keyword evidence="3 7" id="KW-0479">Metal-binding</keyword>
<dbReference type="NCBIfam" id="TIGR00043">
    <property type="entry name" value="rRNA maturation RNase YbeY"/>
    <property type="match status" value="1"/>
</dbReference>
<comment type="caution">
    <text evidence="9">The sequence shown here is derived from an EMBL/GenBank/DDBJ whole genome shotgun (WGS) entry which is preliminary data.</text>
</comment>
<dbReference type="Pfam" id="PF02130">
    <property type="entry name" value="YbeY"/>
    <property type="match status" value="1"/>
</dbReference>
<dbReference type="GO" id="GO:0005737">
    <property type="term" value="C:cytoplasm"/>
    <property type="evidence" value="ECO:0007669"/>
    <property type="project" value="UniProtKB-SubCell"/>
</dbReference>
<dbReference type="PANTHER" id="PTHR46986:SF1">
    <property type="entry name" value="ENDORIBONUCLEASE YBEY, CHLOROPLASTIC"/>
    <property type="match status" value="1"/>
</dbReference>
<protein>
    <recommendedName>
        <fullName evidence="7">Endoribonuclease YbeY</fullName>
        <ecNumber evidence="7">3.1.-.-</ecNumber>
    </recommendedName>
</protein>
<organism evidence="9 10">
    <name type="scientific">Eiseniibacteriota bacterium</name>
    <dbReference type="NCBI Taxonomy" id="2212470"/>
    <lineage>
        <taxon>Bacteria</taxon>
        <taxon>Candidatus Eiseniibacteriota</taxon>
    </lineage>
</organism>
<dbReference type="InterPro" id="IPR023091">
    <property type="entry name" value="MetalPrtase_cat_dom_sf_prd"/>
</dbReference>
<dbReference type="EC" id="3.1.-.-" evidence="7"/>
<keyword evidence="6 7" id="KW-0862">Zinc</keyword>
<dbReference type="InterPro" id="IPR020549">
    <property type="entry name" value="YbeY_CS"/>
</dbReference>
<evidence type="ECO:0000256" key="2">
    <source>
        <dbReference type="ARBA" id="ARBA00022722"/>
    </source>
</evidence>
<evidence type="ECO:0000313" key="10">
    <source>
        <dbReference type="Proteomes" id="UP000748308"/>
    </source>
</evidence>
<dbReference type="GO" id="GO:0008270">
    <property type="term" value="F:zinc ion binding"/>
    <property type="evidence" value="ECO:0007669"/>
    <property type="project" value="UniProtKB-UniRule"/>
</dbReference>
<dbReference type="GO" id="GO:0004521">
    <property type="term" value="F:RNA endonuclease activity"/>
    <property type="evidence" value="ECO:0007669"/>
    <property type="project" value="UniProtKB-UniRule"/>
</dbReference>
<dbReference type="InterPro" id="IPR002036">
    <property type="entry name" value="YbeY"/>
</dbReference>
<dbReference type="GO" id="GO:0004222">
    <property type="term" value="F:metalloendopeptidase activity"/>
    <property type="evidence" value="ECO:0007669"/>
    <property type="project" value="InterPro"/>
</dbReference>
<dbReference type="PROSITE" id="PS01306">
    <property type="entry name" value="UPF0054"/>
    <property type="match status" value="1"/>
</dbReference>
<dbReference type="GO" id="GO:0006364">
    <property type="term" value="P:rRNA processing"/>
    <property type="evidence" value="ECO:0007669"/>
    <property type="project" value="UniProtKB-UniRule"/>
</dbReference>
<evidence type="ECO:0000256" key="7">
    <source>
        <dbReference type="HAMAP-Rule" id="MF_00009"/>
    </source>
</evidence>
<keyword evidence="7" id="KW-0698">rRNA processing</keyword>
<evidence type="ECO:0000256" key="3">
    <source>
        <dbReference type="ARBA" id="ARBA00022723"/>
    </source>
</evidence>
<keyword evidence="7" id="KW-0690">Ribosome biogenesis</keyword>
<sequence>MYAARPPAVLIRNRQRKWKVDAARLRRLIARVLAGEPGGELGGEQAGVGLVLWRDEPVARLNARYRSRSGPTDVLSFPTDPEGWPPGEPRPLGEVVISVDRAAAQACERGLRLAAELDRLAVHGVLHLLGYDDDTPARRARMRRREDRHLRAASRR</sequence>
<name>A0A937XDQ3_UNCEI</name>
<accession>A0A937XDQ3</accession>
<comment type="function">
    <text evidence="7">Single strand-specific metallo-endoribonuclease involved in late-stage 70S ribosome quality control and in maturation of the 3' terminus of the 16S rRNA.</text>
</comment>
<dbReference type="Gene3D" id="3.40.390.30">
    <property type="entry name" value="Metalloproteases ('zincins'), catalytic domain"/>
    <property type="match status" value="1"/>
</dbReference>
<dbReference type="SUPFAM" id="SSF55486">
    <property type="entry name" value="Metalloproteases ('zincins'), catalytic domain"/>
    <property type="match status" value="1"/>
</dbReference>
<evidence type="ECO:0000256" key="8">
    <source>
        <dbReference type="SAM" id="MobiDB-lite"/>
    </source>
</evidence>
<dbReference type="Proteomes" id="UP000748308">
    <property type="component" value="Unassembled WGS sequence"/>
</dbReference>
<evidence type="ECO:0000256" key="4">
    <source>
        <dbReference type="ARBA" id="ARBA00022759"/>
    </source>
</evidence>
<dbReference type="AlphaFoldDB" id="A0A937XDQ3"/>
<dbReference type="PANTHER" id="PTHR46986">
    <property type="entry name" value="ENDORIBONUCLEASE YBEY, CHLOROPLASTIC"/>
    <property type="match status" value="1"/>
</dbReference>
<evidence type="ECO:0000313" key="9">
    <source>
        <dbReference type="EMBL" id="MBM3318043.1"/>
    </source>
</evidence>
<feature type="region of interest" description="Disordered" evidence="8">
    <location>
        <begin position="68"/>
        <end position="91"/>
    </location>
</feature>
<gene>
    <name evidence="7 9" type="primary">ybeY</name>
    <name evidence="9" type="ORF">FJY75_09355</name>
</gene>
<feature type="binding site" evidence="7">
    <location>
        <position position="133"/>
    </location>
    <ligand>
        <name>Zn(2+)</name>
        <dbReference type="ChEBI" id="CHEBI:29105"/>
        <note>catalytic</note>
    </ligand>
</feature>
<dbReference type="EMBL" id="VGIY01000248">
    <property type="protein sequence ID" value="MBM3318043.1"/>
    <property type="molecule type" value="Genomic_DNA"/>
</dbReference>